<feature type="compositionally biased region" description="Acidic residues" evidence="1">
    <location>
        <begin position="113"/>
        <end position="123"/>
    </location>
</feature>
<comment type="caution">
    <text evidence="2">The sequence shown here is derived from an EMBL/GenBank/DDBJ whole genome shotgun (WGS) entry which is preliminary data.</text>
</comment>
<dbReference type="Proteomes" id="UP001212997">
    <property type="component" value="Unassembled WGS sequence"/>
</dbReference>
<accession>A0AAD5UTP2</accession>
<reference evidence="2" key="1">
    <citation type="submission" date="2022-07" db="EMBL/GenBank/DDBJ databases">
        <title>Genome Sequence of Physisporinus lineatus.</title>
        <authorList>
            <person name="Buettner E."/>
        </authorList>
    </citation>
    <scope>NUCLEOTIDE SEQUENCE</scope>
    <source>
        <strain evidence="2">VT162</strain>
    </source>
</reference>
<feature type="region of interest" description="Disordered" evidence="1">
    <location>
        <begin position="106"/>
        <end position="142"/>
    </location>
</feature>
<evidence type="ECO:0000313" key="2">
    <source>
        <dbReference type="EMBL" id="KAJ3475592.1"/>
    </source>
</evidence>
<gene>
    <name evidence="2" type="ORF">NLI96_g11739</name>
</gene>
<protein>
    <submittedName>
        <fullName evidence="2">Uncharacterized protein</fullName>
    </submittedName>
</protein>
<dbReference type="AlphaFoldDB" id="A0AAD5UTP2"/>
<organism evidence="2 3">
    <name type="scientific">Meripilus lineatus</name>
    <dbReference type="NCBI Taxonomy" id="2056292"/>
    <lineage>
        <taxon>Eukaryota</taxon>
        <taxon>Fungi</taxon>
        <taxon>Dikarya</taxon>
        <taxon>Basidiomycota</taxon>
        <taxon>Agaricomycotina</taxon>
        <taxon>Agaricomycetes</taxon>
        <taxon>Polyporales</taxon>
        <taxon>Meripilaceae</taxon>
        <taxon>Meripilus</taxon>
    </lineage>
</organism>
<proteinExistence type="predicted"/>
<evidence type="ECO:0000313" key="3">
    <source>
        <dbReference type="Proteomes" id="UP001212997"/>
    </source>
</evidence>
<dbReference type="EMBL" id="JANAWD010000830">
    <property type="protein sequence ID" value="KAJ3475592.1"/>
    <property type="molecule type" value="Genomic_DNA"/>
</dbReference>
<evidence type="ECO:0000256" key="1">
    <source>
        <dbReference type="SAM" id="MobiDB-lite"/>
    </source>
</evidence>
<feature type="compositionally biased region" description="Basic and acidic residues" evidence="1">
    <location>
        <begin position="131"/>
        <end position="142"/>
    </location>
</feature>
<keyword evidence="3" id="KW-1185">Reference proteome</keyword>
<name>A0AAD5UTP2_9APHY</name>
<sequence length="142" mass="16307">MHQSTPFHSRGESRRSLTSIFERQIVKKCEEVVEQFRHGSIEHDDAITDLMQALRPADPKSIFTIEARSCRSALRSFIATLAEIDTDRNTELNNIFARLREHQISAVQHGRSEDEDEEEEEEKFEGFTGFDGEKSTGKGKEH</sequence>